<evidence type="ECO:0000256" key="20">
    <source>
        <dbReference type="ARBA" id="ARBA00023170"/>
    </source>
</evidence>
<dbReference type="Gene3D" id="1.10.287.130">
    <property type="match status" value="1"/>
</dbReference>
<keyword evidence="6" id="KW-0597">Phosphoprotein</keyword>
<keyword evidence="11" id="KW-0936">Ethylene signaling pathway</keyword>
<evidence type="ECO:0000256" key="13">
    <source>
        <dbReference type="ARBA" id="ARBA00022824"/>
    </source>
</evidence>
<dbReference type="SMART" id="SM00388">
    <property type="entry name" value="HisKA"/>
    <property type="match status" value="1"/>
</dbReference>
<dbReference type="InterPro" id="IPR004358">
    <property type="entry name" value="Sig_transdc_His_kin-like_C"/>
</dbReference>
<dbReference type="InterPro" id="IPR003594">
    <property type="entry name" value="HATPase_dom"/>
</dbReference>
<evidence type="ECO:0000256" key="14">
    <source>
        <dbReference type="ARBA" id="ARBA00022840"/>
    </source>
</evidence>
<feature type="transmembrane region" description="Helical" evidence="21">
    <location>
        <begin position="82"/>
        <end position="109"/>
    </location>
</feature>
<dbReference type="SMART" id="SM00387">
    <property type="entry name" value="HATPase_c"/>
    <property type="match status" value="1"/>
</dbReference>
<comment type="catalytic activity">
    <reaction evidence="1">
        <text>ATP + protein L-histidine = ADP + protein N-phospho-L-histidine.</text>
        <dbReference type="EC" id="2.7.13.3"/>
    </reaction>
</comment>
<evidence type="ECO:0000256" key="15">
    <source>
        <dbReference type="ARBA" id="ARBA00022989"/>
    </source>
</evidence>
<evidence type="ECO:0000256" key="7">
    <source>
        <dbReference type="ARBA" id="ARBA00022679"/>
    </source>
</evidence>
<dbReference type="Proteomes" id="UP000032304">
    <property type="component" value="Chromosome 8"/>
</dbReference>
<dbReference type="InterPro" id="IPR003018">
    <property type="entry name" value="GAF"/>
</dbReference>
<dbReference type="Gramene" id="KJB49870">
    <property type="protein sequence ID" value="KJB49870"/>
    <property type="gene ID" value="B456_008G143100"/>
</dbReference>
<dbReference type="GO" id="GO:0038199">
    <property type="term" value="F:ethylene receptor activity"/>
    <property type="evidence" value="ECO:0007669"/>
    <property type="project" value="TreeGrafter"/>
</dbReference>
<evidence type="ECO:0000256" key="1">
    <source>
        <dbReference type="ARBA" id="ARBA00000085"/>
    </source>
</evidence>
<dbReference type="SUPFAM" id="SSF47384">
    <property type="entry name" value="Homodimeric domain of signal transducing histidine kinase"/>
    <property type="match status" value="1"/>
</dbReference>
<comment type="similarity">
    <text evidence="4">Belongs to the ethylene receptor family.</text>
</comment>
<accession>A0A0D2U300</accession>
<evidence type="ECO:0000256" key="12">
    <source>
        <dbReference type="ARBA" id="ARBA00022777"/>
    </source>
</evidence>
<dbReference type="Pfam" id="PF02518">
    <property type="entry name" value="HATPase_c"/>
    <property type="match status" value="1"/>
</dbReference>
<dbReference type="SMART" id="SM00065">
    <property type="entry name" value="GAF"/>
    <property type="match status" value="1"/>
</dbReference>
<evidence type="ECO:0000259" key="22">
    <source>
        <dbReference type="PROSITE" id="PS50109"/>
    </source>
</evidence>
<evidence type="ECO:0000256" key="5">
    <source>
        <dbReference type="ARBA" id="ARBA00012438"/>
    </source>
</evidence>
<feature type="domain" description="Histidine kinase" evidence="22">
    <location>
        <begin position="321"/>
        <end position="558"/>
    </location>
</feature>
<dbReference type="SUPFAM" id="SSF55874">
    <property type="entry name" value="ATPase domain of HSP90 chaperone/DNA topoisomerase II/histidine kinase"/>
    <property type="match status" value="1"/>
</dbReference>
<dbReference type="InterPro" id="IPR005467">
    <property type="entry name" value="His_kinase_dom"/>
</dbReference>
<evidence type="ECO:0000256" key="17">
    <source>
        <dbReference type="ARBA" id="ARBA00023012"/>
    </source>
</evidence>
<evidence type="ECO:0000256" key="16">
    <source>
        <dbReference type="ARBA" id="ARBA00023008"/>
    </source>
</evidence>
<keyword evidence="10" id="KW-0547">Nucleotide-binding</keyword>
<dbReference type="EMBL" id="CM001747">
    <property type="protein sequence ID" value="KJB49870.1"/>
    <property type="molecule type" value="Genomic_DNA"/>
</dbReference>
<organism evidence="23 24">
    <name type="scientific">Gossypium raimondii</name>
    <name type="common">Peruvian cotton</name>
    <name type="synonym">Gossypium klotzschianum subsp. raimondii</name>
    <dbReference type="NCBI Taxonomy" id="29730"/>
    <lineage>
        <taxon>Eukaryota</taxon>
        <taxon>Viridiplantae</taxon>
        <taxon>Streptophyta</taxon>
        <taxon>Embryophyta</taxon>
        <taxon>Tracheophyta</taxon>
        <taxon>Spermatophyta</taxon>
        <taxon>Magnoliopsida</taxon>
        <taxon>eudicotyledons</taxon>
        <taxon>Gunneridae</taxon>
        <taxon>Pentapetalae</taxon>
        <taxon>rosids</taxon>
        <taxon>malvids</taxon>
        <taxon>Malvales</taxon>
        <taxon>Malvaceae</taxon>
        <taxon>Malvoideae</taxon>
        <taxon>Gossypium</taxon>
    </lineage>
</organism>
<evidence type="ECO:0000256" key="11">
    <source>
        <dbReference type="ARBA" id="ARBA00022745"/>
    </source>
</evidence>
<dbReference type="Pfam" id="PF00512">
    <property type="entry name" value="HisKA"/>
    <property type="match status" value="1"/>
</dbReference>
<dbReference type="PRINTS" id="PR00344">
    <property type="entry name" value="BCTRLSENSOR"/>
</dbReference>
<name>A0A0D2U300_GOSRA</name>
<evidence type="ECO:0000256" key="3">
    <source>
        <dbReference type="ARBA" id="ARBA00004477"/>
    </source>
</evidence>
<feature type="transmembrane region" description="Helical" evidence="21">
    <location>
        <begin position="54"/>
        <end position="76"/>
    </location>
</feature>
<evidence type="ECO:0000256" key="10">
    <source>
        <dbReference type="ARBA" id="ARBA00022741"/>
    </source>
</evidence>
<evidence type="ECO:0000313" key="24">
    <source>
        <dbReference type="Proteomes" id="UP000032304"/>
    </source>
</evidence>
<dbReference type="GO" id="GO:0005524">
    <property type="term" value="F:ATP binding"/>
    <property type="evidence" value="ECO:0007669"/>
    <property type="project" value="UniProtKB-KW"/>
</dbReference>
<protein>
    <recommendedName>
        <fullName evidence="5">histidine kinase</fullName>
        <ecNumber evidence="5">2.7.13.3</ecNumber>
    </recommendedName>
</protein>
<dbReference type="GO" id="GO:0000155">
    <property type="term" value="F:phosphorelay sensor kinase activity"/>
    <property type="evidence" value="ECO:0007669"/>
    <property type="project" value="InterPro"/>
</dbReference>
<evidence type="ECO:0000256" key="2">
    <source>
        <dbReference type="ARBA" id="ARBA00001935"/>
    </source>
</evidence>
<evidence type="ECO:0000256" key="9">
    <source>
        <dbReference type="ARBA" id="ARBA00022723"/>
    </source>
</evidence>
<dbReference type="Pfam" id="PF25487">
    <property type="entry name" value="ETR1_N"/>
    <property type="match status" value="1"/>
</dbReference>
<dbReference type="Pfam" id="PF01590">
    <property type="entry name" value="GAF"/>
    <property type="match status" value="1"/>
</dbReference>
<gene>
    <name evidence="23" type="ORF">B456_008G143100</name>
</gene>
<keyword evidence="19" id="KW-1015">Disulfide bond</keyword>
<dbReference type="Gene3D" id="3.30.565.10">
    <property type="entry name" value="Histidine kinase-like ATPase, C-terminal domain"/>
    <property type="match status" value="1"/>
</dbReference>
<reference evidence="23 24" key="1">
    <citation type="journal article" date="2012" name="Nature">
        <title>Repeated polyploidization of Gossypium genomes and the evolution of spinnable cotton fibres.</title>
        <authorList>
            <person name="Paterson A.H."/>
            <person name="Wendel J.F."/>
            <person name="Gundlach H."/>
            <person name="Guo H."/>
            <person name="Jenkins J."/>
            <person name="Jin D."/>
            <person name="Llewellyn D."/>
            <person name="Showmaker K.C."/>
            <person name="Shu S."/>
            <person name="Udall J."/>
            <person name="Yoo M.J."/>
            <person name="Byers R."/>
            <person name="Chen W."/>
            <person name="Doron-Faigenboim A."/>
            <person name="Duke M.V."/>
            <person name="Gong L."/>
            <person name="Grimwood J."/>
            <person name="Grover C."/>
            <person name="Grupp K."/>
            <person name="Hu G."/>
            <person name="Lee T.H."/>
            <person name="Li J."/>
            <person name="Lin L."/>
            <person name="Liu T."/>
            <person name="Marler B.S."/>
            <person name="Page J.T."/>
            <person name="Roberts A.W."/>
            <person name="Romanel E."/>
            <person name="Sanders W.S."/>
            <person name="Szadkowski E."/>
            <person name="Tan X."/>
            <person name="Tang H."/>
            <person name="Xu C."/>
            <person name="Wang J."/>
            <person name="Wang Z."/>
            <person name="Zhang D."/>
            <person name="Zhang L."/>
            <person name="Ashrafi H."/>
            <person name="Bedon F."/>
            <person name="Bowers J.E."/>
            <person name="Brubaker C.L."/>
            <person name="Chee P.W."/>
            <person name="Das S."/>
            <person name="Gingle A.R."/>
            <person name="Haigler C.H."/>
            <person name="Harker D."/>
            <person name="Hoffmann L.V."/>
            <person name="Hovav R."/>
            <person name="Jones D.C."/>
            <person name="Lemke C."/>
            <person name="Mansoor S."/>
            <person name="ur Rahman M."/>
            <person name="Rainville L.N."/>
            <person name="Rambani A."/>
            <person name="Reddy U.K."/>
            <person name="Rong J.K."/>
            <person name="Saranga Y."/>
            <person name="Scheffler B.E."/>
            <person name="Scheffler J.A."/>
            <person name="Stelly D.M."/>
            <person name="Triplett B.A."/>
            <person name="Van Deynze A."/>
            <person name="Vaslin M.F."/>
            <person name="Waghmare V.N."/>
            <person name="Walford S.A."/>
            <person name="Wright R.J."/>
            <person name="Zaki E.A."/>
            <person name="Zhang T."/>
            <person name="Dennis E.S."/>
            <person name="Mayer K.F."/>
            <person name="Peterson D.G."/>
            <person name="Rokhsar D.S."/>
            <person name="Wang X."/>
            <person name="Schmutz J."/>
        </authorList>
    </citation>
    <scope>NUCLEOTIDE SEQUENCE [LARGE SCALE GENOMIC DNA]</scope>
</reference>
<dbReference type="AlphaFoldDB" id="A0A0D2U300"/>
<keyword evidence="7" id="KW-0808">Transferase</keyword>
<dbReference type="PANTHER" id="PTHR24423:SF625">
    <property type="entry name" value="ETHYLENE RESPONSE SENSOR 1"/>
    <property type="match status" value="1"/>
</dbReference>
<comment type="subcellular location">
    <subcellularLocation>
        <location evidence="3">Endoplasmic reticulum membrane</location>
        <topology evidence="3">Multi-pass membrane protein</topology>
    </subcellularLocation>
</comment>
<keyword evidence="9" id="KW-0479">Metal-binding</keyword>
<keyword evidence="15 21" id="KW-1133">Transmembrane helix</keyword>
<dbReference type="InterPro" id="IPR058544">
    <property type="entry name" value="ETR1_N"/>
</dbReference>
<keyword evidence="14" id="KW-0067">ATP-binding</keyword>
<keyword evidence="17" id="KW-0902">Two-component regulatory system</keyword>
<evidence type="ECO:0000256" key="18">
    <source>
        <dbReference type="ARBA" id="ARBA00023136"/>
    </source>
</evidence>
<dbReference type="GO" id="GO:0005789">
    <property type="term" value="C:endoplasmic reticulum membrane"/>
    <property type="evidence" value="ECO:0007669"/>
    <property type="project" value="UniProtKB-SubCell"/>
</dbReference>
<dbReference type="GO" id="GO:0010105">
    <property type="term" value="P:negative regulation of ethylene-activated signaling pathway"/>
    <property type="evidence" value="ECO:0007669"/>
    <property type="project" value="UniProtKB-ARBA"/>
</dbReference>
<dbReference type="InterPro" id="IPR036890">
    <property type="entry name" value="HATPase_C_sf"/>
</dbReference>
<dbReference type="CDD" id="cd00082">
    <property type="entry name" value="HisKA"/>
    <property type="match status" value="1"/>
</dbReference>
<keyword evidence="24" id="KW-1185">Reference proteome</keyword>
<comment type="cofactor">
    <cofactor evidence="2">
        <name>Cu cation</name>
        <dbReference type="ChEBI" id="CHEBI:23378"/>
    </cofactor>
</comment>
<evidence type="ECO:0000256" key="6">
    <source>
        <dbReference type="ARBA" id="ARBA00022553"/>
    </source>
</evidence>
<keyword evidence="16" id="KW-0186">Copper</keyword>
<keyword evidence="20" id="KW-0675">Receptor</keyword>
<keyword evidence="18 21" id="KW-0472">Membrane</keyword>
<dbReference type="EC" id="2.7.13.3" evidence="5"/>
<dbReference type="FunFam" id="1.10.287.130:FF:000004">
    <property type="entry name" value="Ethylene receptor 1"/>
    <property type="match status" value="1"/>
</dbReference>
<dbReference type="FunFam" id="3.30.565.10:FF:000030">
    <property type="entry name" value="Ethylene receptor 1"/>
    <property type="match status" value="1"/>
</dbReference>
<keyword evidence="12" id="KW-0418">Kinase</keyword>
<dbReference type="GO" id="GO:0051740">
    <property type="term" value="F:ethylene binding"/>
    <property type="evidence" value="ECO:0007669"/>
    <property type="project" value="TreeGrafter"/>
</dbReference>
<evidence type="ECO:0000256" key="21">
    <source>
        <dbReference type="SAM" id="Phobius"/>
    </source>
</evidence>
<sequence length="608" mass="68239">METCDCIDSQWPPEELLVKYQYISDVLIALAYFSIPLELIYFVQKSAFFPYRWVLMQFGAFIILCGATHFINLWTFTMHSKVVAMVMTIAKVACAIVSCATALMLVHIIPDLLSVKTRELFLRNKAEELDREMGLILTQEETGRHVRMLTHEIRSTLDRHTILKTTLVELGRTLGLEECALWMPSRTVFNSARAMRIPYTCPLARIRPLVGRYVPPEVVAVRVPLLHLSNFQINDWPELSAKSYAVMVLILPTESARKWRDHELELVEVVADQVAVALSHAAILEESMRARDQLLDQNVALNLARQEAEKAIHARNDFLSVMNHEMRTPMHAIIALCSLLLETELTPEQRVMIETVLKSSNLLATLINDVLDLSRLEDGSLELDFGMFDLHGIFKEAINLIKPIASIKKLSMTMILAPDLPMYAVGDEKRLMQTILNIVGNAVKFTKEGYVSIIASLAKPESLRDWRRPEFYPVSSQGHFYLRVQVKDSGCGVLPQDIPILFTKFAQPRSGSSQNSGGAGLGLAICKRFVNLMGGHIWLESEGVNKGSTATFLIRLGICNNPNDALIRPQVSSRVRAYHGSADLSGQKPILRENDGGVSANARYQRSL</sequence>
<feature type="transmembrane region" description="Helical" evidence="21">
    <location>
        <begin position="20"/>
        <end position="42"/>
    </location>
</feature>
<proteinExistence type="inferred from homology"/>
<dbReference type="Gene3D" id="3.30.450.40">
    <property type="match status" value="1"/>
</dbReference>
<dbReference type="InterPro" id="IPR003661">
    <property type="entry name" value="HisK_dim/P_dom"/>
</dbReference>
<dbReference type="GO" id="GO:0046872">
    <property type="term" value="F:metal ion binding"/>
    <property type="evidence" value="ECO:0007669"/>
    <property type="project" value="UniProtKB-KW"/>
</dbReference>
<keyword evidence="8 21" id="KW-0812">Transmembrane</keyword>
<dbReference type="PROSITE" id="PS50109">
    <property type="entry name" value="HIS_KIN"/>
    <property type="match status" value="1"/>
</dbReference>
<evidence type="ECO:0000256" key="19">
    <source>
        <dbReference type="ARBA" id="ARBA00023157"/>
    </source>
</evidence>
<dbReference type="PANTHER" id="PTHR24423">
    <property type="entry name" value="TWO-COMPONENT SENSOR HISTIDINE KINASE"/>
    <property type="match status" value="1"/>
</dbReference>
<dbReference type="SUPFAM" id="SSF55781">
    <property type="entry name" value="GAF domain-like"/>
    <property type="match status" value="1"/>
</dbReference>
<keyword evidence="13" id="KW-0256">Endoplasmic reticulum</keyword>
<evidence type="ECO:0000256" key="8">
    <source>
        <dbReference type="ARBA" id="ARBA00022692"/>
    </source>
</evidence>
<evidence type="ECO:0000256" key="4">
    <source>
        <dbReference type="ARBA" id="ARBA00009842"/>
    </source>
</evidence>
<evidence type="ECO:0000313" key="23">
    <source>
        <dbReference type="EMBL" id="KJB49870.1"/>
    </source>
</evidence>
<dbReference type="InterPro" id="IPR029016">
    <property type="entry name" value="GAF-like_dom_sf"/>
</dbReference>
<dbReference type="InterPro" id="IPR036097">
    <property type="entry name" value="HisK_dim/P_sf"/>
</dbReference>